<keyword evidence="4" id="KW-0808">Transferase</keyword>
<dbReference type="FunFam" id="3.30.565.10:FF:000010">
    <property type="entry name" value="Sensor histidine kinase RcsC"/>
    <property type="match status" value="1"/>
</dbReference>
<evidence type="ECO:0000256" key="3">
    <source>
        <dbReference type="ARBA" id="ARBA00022553"/>
    </source>
</evidence>
<dbReference type="Gene3D" id="3.40.50.2300">
    <property type="match status" value="1"/>
</dbReference>
<dbReference type="GO" id="GO:0005524">
    <property type="term" value="F:ATP binding"/>
    <property type="evidence" value="ECO:0007669"/>
    <property type="project" value="UniProtKB-KW"/>
</dbReference>
<dbReference type="InterPro" id="IPR036097">
    <property type="entry name" value="HisK_dim/P_sf"/>
</dbReference>
<evidence type="ECO:0000256" key="1">
    <source>
        <dbReference type="ARBA" id="ARBA00000085"/>
    </source>
</evidence>
<dbReference type="CDD" id="cd16922">
    <property type="entry name" value="HATPase_EvgS-ArcB-TorS-like"/>
    <property type="match status" value="1"/>
</dbReference>
<feature type="domain" description="Response regulatory" evidence="12">
    <location>
        <begin position="512"/>
        <end position="632"/>
    </location>
</feature>
<dbReference type="SUPFAM" id="SSF52172">
    <property type="entry name" value="CheY-like"/>
    <property type="match status" value="1"/>
</dbReference>
<evidence type="ECO:0000256" key="8">
    <source>
        <dbReference type="ARBA" id="ARBA00023012"/>
    </source>
</evidence>
<dbReference type="InterPro" id="IPR011006">
    <property type="entry name" value="CheY-like_superfamily"/>
</dbReference>
<dbReference type="SMART" id="SM00388">
    <property type="entry name" value="HisKA"/>
    <property type="match status" value="1"/>
</dbReference>
<feature type="transmembrane region" description="Helical" evidence="10">
    <location>
        <begin position="32"/>
        <end position="51"/>
    </location>
</feature>
<evidence type="ECO:0000313" key="13">
    <source>
        <dbReference type="EMBL" id="VAW71164.1"/>
    </source>
</evidence>
<dbReference type="InterPro" id="IPR005467">
    <property type="entry name" value="His_kinase_dom"/>
</dbReference>
<keyword evidence="10" id="KW-1133">Transmembrane helix</keyword>
<dbReference type="PROSITE" id="PS50109">
    <property type="entry name" value="HIS_KIN"/>
    <property type="match status" value="1"/>
</dbReference>
<dbReference type="CDD" id="cd17546">
    <property type="entry name" value="REC_hyHK_CKI1_RcsC-like"/>
    <property type="match status" value="1"/>
</dbReference>
<evidence type="ECO:0000256" key="9">
    <source>
        <dbReference type="SAM" id="Coils"/>
    </source>
</evidence>
<feature type="coiled-coil region" evidence="9">
    <location>
        <begin position="209"/>
        <end position="253"/>
    </location>
</feature>
<dbReference type="GO" id="GO:0000155">
    <property type="term" value="F:phosphorelay sensor kinase activity"/>
    <property type="evidence" value="ECO:0007669"/>
    <property type="project" value="InterPro"/>
</dbReference>
<comment type="catalytic activity">
    <reaction evidence="1">
        <text>ATP + protein L-histidine = ADP + protein N-phospho-L-histidine.</text>
        <dbReference type="EC" id="2.7.13.3"/>
    </reaction>
</comment>
<dbReference type="Pfam" id="PF00512">
    <property type="entry name" value="HisKA"/>
    <property type="match status" value="1"/>
</dbReference>
<dbReference type="SUPFAM" id="SSF55874">
    <property type="entry name" value="ATPase domain of HSP90 chaperone/DNA topoisomerase II/histidine kinase"/>
    <property type="match status" value="1"/>
</dbReference>
<keyword evidence="3" id="KW-0597">Phosphoprotein</keyword>
<keyword evidence="9" id="KW-0175">Coiled coil</keyword>
<dbReference type="InterPro" id="IPR003661">
    <property type="entry name" value="HisK_dim/P_dom"/>
</dbReference>
<evidence type="ECO:0000256" key="2">
    <source>
        <dbReference type="ARBA" id="ARBA00012438"/>
    </source>
</evidence>
<dbReference type="Pfam" id="PF00072">
    <property type="entry name" value="Response_reg"/>
    <property type="match status" value="1"/>
</dbReference>
<dbReference type="InterPro" id="IPR003594">
    <property type="entry name" value="HATPase_dom"/>
</dbReference>
<dbReference type="SUPFAM" id="SSF47384">
    <property type="entry name" value="Homodimeric domain of signal transducing histidine kinase"/>
    <property type="match status" value="1"/>
</dbReference>
<evidence type="ECO:0000256" key="6">
    <source>
        <dbReference type="ARBA" id="ARBA00022777"/>
    </source>
</evidence>
<gene>
    <name evidence="13" type="ORF">MNBD_GAMMA10-271</name>
</gene>
<dbReference type="FunFam" id="1.10.287.130:FF:000002">
    <property type="entry name" value="Two-component osmosensing histidine kinase"/>
    <property type="match status" value="1"/>
</dbReference>
<dbReference type="EC" id="2.7.13.3" evidence="2"/>
<accession>A0A3B0YQL8</accession>
<name>A0A3B0YQL8_9ZZZZ</name>
<feature type="transmembrane region" description="Helical" evidence="10">
    <location>
        <begin position="97"/>
        <end position="118"/>
    </location>
</feature>
<evidence type="ECO:0000256" key="4">
    <source>
        <dbReference type="ARBA" id="ARBA00022679"/>
    </source>
</evidence>
<evidence type="ECO:0000259" key="11">
    <source>
        <dbReference type="PROSITE" id="PS50109"/>
    </source>
</evidence>
<keyword evidence="5" id="KW-0547">Nucleotide-binding</keyword>
<feature type="transmembrane region" description="Helical" evidence="10">
    <location>
        <begin position="148"/>
        <end position="166"/>
    </location>
</feature>
<sequence>MTGSIVDQALQAGSKNSDKIWREQIRRVEKNAVFSNIISIFIAALLAAMLWQEAVYHPVKIWLAYMLVIACMRVLMDIMRSQDGYGLLKYKVSSWCYLLLILMSGIGWGGAGYLLFPADQVEQLVFVFVLVAISAGAVPVLTPVVKLYNLYLIFVLAPVIVCFLQMGETYTVVALAISGYLAILLMSGALINKNIMSALDLRFNNATLIKFMSQARNESENLNEELEAEIEQRKRIEKELQKARQTAETASKTKSEFLANMSHEIRTPMNGILGTLQLLRGSKLDTEQSEYVSIAYNSGEALLCILNDILDFSKIEAGKLELEFIPFDLKNLIKELSVLLKQKADEKAVQLKLDLDADLPSIIKGDSVRIRQILMNLMTNAIKFTEKGAVTIKIRLLEKTEKSIRLRMEVNDTGIGIPEMAQKKLFNSFTQADGTTTRKYGGTGLGLTIVRQLVTMMRGRLGIDSKEGEGSSFWVEISFETLSEHPGEGVLQDKIGSKIESKIKPDENLQGHVLLVEDNPVNQIVATKMLEKAGLTFEIANNGEEAMEALKKSHEFNLVLMDCQMPVMDGYVATQTLREYEEEKKCTRLPVIAMTANAMEGDKEKCLAAGMDDYVAKPVRQQALKEALARWL</sequence>
<dbReference type="Pfam" id="PF02518">
    <property type="entry name" value="HATPase_c"/>
    <property type="match status" value="1"/>
</dbReference>
<dbReference type="PANTHER" id="PTHR45339:SF5">
    <property type="entry name" value="HISTIDINE KINASE"/>
    <property type="match status" value="1"/>
</dbReference>
<dbReference type="InterPro" id="IPR036890">
    <property type="entry name" value="HATPase_C_sf"/>
</dbReference>
<evidence type="ECO:0000259" key="12">
    <source>
        <dbReference type="PROSITE" id="PS50110"/>
    </source>
</evidence>
<evidence type="ECO:0000256" key="10">
    <source>
        <dbReference type="SAM" id="Phobius"/>
    </source>
</evidence>
<evidence type="ECO:0000256" key="7">
    <source>
        <dbReference type="ARBA" id="ARBA00022840"/>
    </source>
</evidence>
<dbReference type="Gene3D" id="3.30.565.10">
    <property type="entry name" value="Histidine kinase-like ATPase, C-terminal domain"/>
    <property type="match status" value="1"/>
</dbReference>
<dbReference type="Gene3D" id="1.10.287.130">
    <property type="match status" value="1"/>
</dbReference>
<evidence type="ECO:0000256" key="5">
    <source>
        <dbReference type="ARBA" id="ARBA00022741"/>
    </source>
</evidence>
<feature type="transmembrane region" description="Helical" evidence="10">
    <location>
        <begin position="172"/>
        <end position="192"/>
    </location>
</feature>
<dbReference type="SMART" id="SM00448">
    <property type="entry name" value="REC"/>
    <property type="match status" value="1"/>
</dbReference>
<feature type="transmembrane region" description="Helical" evidence="10">
    <location>
        <begin position="124"/>
        <end position="141"/>
    </location>
</feature>
<dbReference type="InterPro" id="IPR004358">
    <property type="entry name" value="Sig_transdc_His_kin-like_C"/>
</dbReference>
<feature type="domain" description="Histidine kinase" evidence="11">
    <location>
        <begin position="260"/>
        <end position="481"/>
    </location>
</feature>
<keyword evidence="7" id="KW-0067">ATP-binding</keyword>
<dbReference type="EMBL" id="UOFJ01000572">
    <property type="protein sequence ID" value="VAW71164.1"/>
    <property type="molecule type" value="Genomic_DNA"/>
</dbReference>
<organism evidence="13">
    <name type="scientific">hydrothermal vent metagenome</name>
    <dbReference type="NCBI Taxonomy" id="652676"/>
    <lineage>
        <taxon>unclassified sequences</taxon>
        <taxon>metagenomes</taxon>
        <taxon>ecological metagenomes</taxon>
    </lineage>
</organism>
<dbReference type="PROSITE" id="PS50110">
    <property type="entry name" value="RESPONSE_REGULATORY"/>
    <property type="match status" value="1"/>
</dbReference>
<keyword evidence="10" id="KW-0812">Transmembrane</keyword>
<dbReference type="InterPro" id="IPR001789">
    <property type="entry name" value="Sig_transdc_resp-reg_receiver"/>
</dbReference>
<dbReference type="PANTHER" id="PTHR45339">
    <property type="entry name" value="HYBRID SIGNAL TRANSDUCTION HISTIDINE KINASE J"/>
    <property type="match status" value="1"/>
</dbReference>
<keyword evidence="10" id="KW-0472">Membrane</keyword>
<dbReference type="PRINTS" id="PR00344">
    <property type="entry name" value="BCTRLSENSOR"/>
</dbReference>
<dbReference type="CDD" id="cd00082">
    <property type="entry name" value="HisKA"/>
    <property type="match status" value="1"/>
</dbReference>
<protein>
    <recommendedName>
        <fullName evidence="2">histidine kinase</fullName>
        <ecNumber evidence="2">2.7.13.3</ecNumber>
    </recommendedName>
</protein>
<keyword evidence="6 13" id="KW-0418">Kinase</keyword>
<dbReference type="SMART" id="SM00387">
    <property type="entry name" value="HATPase_c"/>
    <property type="match status" value="1"/>
</dbReference>
<keyword evidence="8" id="KW-0902">Two-component regulatory system</keyword>
<proteinExistence type="predicted"/>
<reference evidence="13" key="1">
    <citation type="submission" date="2018-06" db="EMBL/GenBank/DDBJ databases">
        <authorList>
            <person name="Zhirakovskaya E."/>
        </authorList>
    </citation>
    <scope>NUCLEOTIDE SEQUENCE</scope>
</reference>
<dbReference type="AlphaFoldDB" id="A0A3B0YQL8"/>